<dbReference type="InterPro" id="IPR015712">
    <property type="entry name" value="DNA-dir_RNA_pol_su2"/>
</dbReference>
<evidence type="ECO:0000313" key="8">
    <source>
        <dbReference type="EMBL" id="MEQ2169200.1"/>
    </source>
</evidence>
<keyword evidence="9" id="KW-1185">Reference proteome</keyword>
<proteinExistence type="inferred from homology"/>
<reference evidence="8 9" key="1">
    <citation type="submission" date="2021-06" db="EMBL/GenBank/DDBJ databases">
        <authorList>
            <person name="Palmer J.M."/>
        </authorList>
    </citation>
    <scope>NUCLEOTIDE SEQUENCE [LARGE SCALE GENOMIC DNA]</scope>
    <source>
        <strain evidence="8 9">GA_2019</strain>
        <tissue evidence="8">Muscle</tissue>
    </source>
</reference>
<evidence type="ECO:0000256" key="2">
    <source>
        <dbReference type="ARBA" id="ARBA00012418"/>
    </source>
</evidence>
<name>A0ABV0ND45_9TELE</name>
<dbReference type="Pfam" id="PF00562">
    <property type="entry name" value="RNA_pol_Rpb2_6"/>
    <property type="match status" value="1"/>
</dbReference>
<evidence type="ECO:0000313" key="9">
    <source>
        <dbReference type="Proteomes" id="UP001476798"/>
    </source>
</evidence>
<feature type="domain" description="DNA-directed RNA polymerase subunit 2 hybrid-binding" evidence="7">
    <location>
        <begin position="11"/>
        <end position="213"/>
    </location>
</feature>
<keyword evidence="3 8" id="KW-0240">DNA-directed RNA polymerase</keyword>
<dbReference type="EC" id="2.7.7.6" evidence="2"/>
<accession>A0ABV0ND45</accession>
<dbReference type="InterPro" id="IPR007120">
    <property type="entry name" value="DNA-dir_RNAP_su2_dom"/>
</dbReference>
<comment type="similarity">
    <text evidence="1">Belongs to the RNA polymerase beta chain family.</text>
</comment>
<gene>
    <name evidence="8" type="primary">POLR3B_2</name>
    <name evidence="8" type="ORF">GOODEAATRI_022697</name>
</gene>
<dbReference type="EMBL" id="JAHRIO010032333">
    <property type="protein sequence ID" value="MEQ2169200.1"/>
    <property type="molecule type" value="Genomic_DNA"/>
</dbReference>
<keyword evidence="6" id="KW-0804">Transcription</keyword>
<dbReference type="Gene3D" id="2.40.50.150">
    <property type="match status" value="1"/>
</dbReference>
<protein>
    <recommendedName>
        <fullName evidence="2">DNA-directed RNA polymerase</fullName>
        <ecNumber evidence="2">2.7.7.6</ecNumber>
    </recommendedName>
</protein>
<evidence type="ECO:0000259" key="7">
    <source>
        <dbReference type="Pfam" id="PF00562"/>
    </source>
</evidence>
<keyword evidence="5" id="KW-0548">Nucleotidyltransferase</keyword>
<dbReference type="InterPro" id="IPR037033">
    <property type="entry name" value="DNA-dir_RNAP_su2_hyb_sf"/>
</dbReference>
<dbReference type="Proteomes" id="UP001476798">
    <property type="component" value="Unassembled WGS sequence"/>
</dbReference>
<evidence type="ECO:0000256" key="4">
    <source>
        <dbReference type="ARBA" id="ARBA00022679"/>
    </source>
</evidence>
<keyword evidence="4" id="KW-0808">Transferase</keyword>
<sequence length="213" mass="24001">FTRFQSDGRIRRPMVKTKTIELIDFEKLPAGQNATVAVMSYSGYDIEDALVLNKASLDREIRICEAECFILSGFGRCLVYKNAKCTLRRYTNQTFDKVMGPMLDAATRKPIWRHSILDADGICSPGEKVENKQVLVNKSMPTVTQTPLEGSAQPGQPQYRDVPISYKGSTDSYIERVMISSNAEDAFLIKILLRQTRRPEIGDKFSSRHGQKG</sequence>
<dbReference type="GO" id="GO:0000428">
    <property type="term" value="C:DNA-directed RNA polymerase complex"/>
    <property type="evidence" value="ECO:0007669"/>
    <property type="project" value="UniProtKB-KW"/>
</dbReference>
<dbReference type="SUPFAM" id="SSF64484">
    <property type="entry name" value="beta and beta-prime subunits of DNA dependent RNA-polymerase"/>
    <property type="match status" value="1"/>
</dbReference>
<evidence type="ECO:0000256" key="5">
    <source>
        <dbReference type="ARBA" id="ARBA00022695"/>
    </source>
</evidence>
<comment type="caution">
    <text evidence="8">The sequence shown here is derived from an EMBL/GenBank/DDBJ whole genome shotgun (WGS) entry which is preliminary data.</text>
</comment>
<evidence type="ECO:0000256" key="3">
    <source>
        <dbReference type="ARBA" id="ARBA00022478"/>
    </source>
</evidence>
<evidence type="ECO:0000256" key="6">
    <source>
        <dbReference type="ARBA" id="ARBA00023163"/>
    </source>
</evidence>
<evidence type="ECO:0000256" key="1">
    <source>
        <dbReference type="ARBA" id="ARBA00006835"/>
    </source>
</evidence>
<organism evidence="8 9">
    <name type="scientific">Goodea atripinnis</name>
    <dbReference type="NCBI Taxonomy" id="208336"/>
    <lineage>
        <taxon>Eukaryota</taxon>
        <taxon>Metazoa</taxon>
        <taxon>Chordata</taxon>
        <taxon>Craniata</taxon>
        <taxon>Vertebrata</taxon>
        <taxon>Euteleostomi</taxon>
        <taxon>Actinopterygii</taxon>
        <taxon>Neopterygii</taxon>
        <taxon>Teleostei</taxon>
        <taxon>Neoteleostei</taxon>
        <taxon>Acanthomorphata</taxon>
        <taxon>Ovalentaria</taxon>
        <taxon>Atherinomorphae</taxon>
        <taxon>Cyprinodontiformes</taxon>
        <taxon>Goodeidae</taxon>
        <taxon>Goodea</taxon>
    </lineage>
</organism>
<dbReference type="InterPro" id="IPR014724">
    <property type="entry name" value="RNA_pol_RPB2_OB-fold"/>
</dbReference>
<dbReference type="PANTHER" id="PTHR20856">
    <property type="entry name" value="DNA-DIRECTED RNA POLYMERASE I SUBUNIT 2"/>
    <property type="match status" value="1"/>
</dbReference>
<feature type="non-terminal residue" evidence="8">
    <location>
        <position position="1"/>
    </location>
</feature>
<dbReference type="Gene3D" id="2.40.270.10">
    <property type="entry name" value="DNA-directed RNA polymerase, subunit 2, domain 6"/>
    <property type="match status" value="1"/>
</dbReference>